<accession>A0A4R8MRE3</accession>
<dbReference type="STRING" id="1193051.LEP1GSC017_3186"/>
<dbReference type="EMBL" id="SORO01000001">
    <property type="protein sequence ID" value="TDY71803.1"/>
    <property type="molecule type" value="Genomic_DNA"/>
</dbReference>
<evidence type="ECO:0000313" key="3">
    <source>
        <dbReference type="Proteomes" id="UP000294684"/>
    </source>
</evidence>
<evidence type="ECO:0008006" key="4">
    <source>
        <dbReference type="Google" id="ProtNLM"/>
    </source>
</evidence>
<evidence type="ECO:0000313" key="2">
    <source>
        <dbReference type="EMBL" id="TDY71803.1"/>
    </source>
</evidence>
<dbReference type="RefSeq" id="WP_004788655.1">
    <property type="nucleotide sequence ID" value="NZ_RQGE01000023.1"/>
</dbReference>
<evidence type="ECO:0000256" key="1">
    <source>
        <dbReference type="SAM" id="Phobius"/>
    </source>
</evidence>
<gene>
    <name evidence="2" type="ORF">CLV96_0776</name>
</gene>
<dbReference type="Proteomes" id="UP000294684">
    <property type="component" value="Unassembled WGS sequence"/>
</dbReference>
<feature type="transmembrane region" description="Helical" evidence="1">
    <location>
        <begin position="340"/>
        <end position="357"/>
    </location>
</feature>
<feature type="transmembrane region" description="Helical" evidence="1">
    <location>
        <begin position="168"/>
        <end position="198"/>
    </location>
</feature>
<feature type="transmembrane region" description="Helical" evidence="1">
    <location>
        <begin position="210"/>
        <end position="231"/>
    </location>
</feature>
<dbReference type="GeneID" id="79826121"/>
<keyword evidence="1" id="KW-0812">Transmembrane</keyword>
<dbReference type="AlphaFoldDB" id="A0A4R8MRE3"/>
<keyword evidence="1" id="KW-1133">Transmembrane helix</keyword>
<proteinExistence type="predicted"/>
<feature type="transmembrane region" description="Helical" evidence="1">
    <location>
        <begin position="91"/>
        <end position="108"/>
    </location>
</feature>
<protein>
    <recommendedName>
        <fullName evidence="4">Dolichyl-phosphate-mannose-protein mannosyltransferase</fullName>
    </recommendedName>
</protein>
<comment type="caution">
    <text evidence="2">The sequence shown here is derived from an EMBL/GenBank/DDBJ whole genome shotgun (WGS) entry which is preliminary data.</text>
</comment>
<reference evidence="2 3" key="1">
    <citation type="submission" date="2019-03" db="EMBL/GenBank/DDBJ databases">
        <title>Genomic Encyclopedia of Archaeal and Bacterial Type Strains, Phase II (KMG-II): from individual species to whole genera.</title>
        <authorList>
            <person name="Goeker M."/>
        </authorList>
    </citation>
    <scope>NUCLEOTIDE SEQUENCE [LARGE SCALE GENOMIC DNA]</scope>
    <source>
        <strain evidence="2 3">DSM 21537</strain>
    </source>
</reference>
<feature type="transmembrane region" description="Helical" evidence="1">
    <location>
        <begin position="290"/>
        <end position="311"/>
    </location>
</feature>
<dbReference type="OrthoDB" id="344776at2"/>
<feature type="transmembrane region" description="Helical" evidence="1">
    <location>
        <begin position="114"/>
        <end position="130"/>
    </location>
</feature>
<organism evidence="2 3">
    <name type="scientific">Leptospira meyeri</name>
    <dbReference type="NCBI Taxonomy" id="29508"/>
    <lineage>
        <taxon>Bacteria</taxon>
        <taxon>Pseudomonadati</taxon>
        <taxon>Spirochaetota</taxon>
        <taxon>Spirochaetia</taxon>
        <taxon>Leptospirales</taxon>
        <taxon>Leptospiraceae</taxon>
        <taxon>Leptospira</taxon>
    </lineage>
</organism>
<feature type="transmembrane region" description="Helical" evidence="1">
    <location>
        <begin position="317"/>
        <end position="333"/>
    </location>
</feature>
<keyword evidence="3" id="KW-1185">Reference proteome</keyword>
<sequence length="498" mass="58676">MANQFFIPPMITNYKKASFVLFIFLLTISLQLTVQLSSPFAFGADGYYYAAQVNSYITKGRFFSPDSSPILYGLVLFSKLGTNIVITNKVFVSFLVGFLFLAGYRLAISLTKDFFLSVIFGLILVSSSFIPHFSFNFIKNLGGVVFFILFLTELWILENQNHKERRIIYFRLVLFFVLVFLSHKITAGISFFLLLPFVWKQVPLSKIHRILILLSLPLCLIGLGFIFPNILHWKDLKTVLLEDLEFQFLSPFYKYSQIFPEFLFEQILFFFSPIIYWITRPKLTNESKAFYDRLVILFFLLSLPIFSYTAFSFPFRLFLLIFIPAILLLLPAFSKIKSKLTIGILCLLLFFYQWFTMNREKDFNNQDYKLYSILLPLLQFPQNTLIIVHQGFDYFICYNKAGDAFHFLPEEKHKNRPIYRIVYGVSAAEYEKYLKKDVKIQYLPGFYSVIEENRWQEFLTELPADTKKRILDWKNPNTHRTNTMLRNESFKEKSKKIL</sequence>
<feature type="transmembrane region" description="Helical" evidence="1">
    <location>
        <begin position="137"/>
        <end position="156"/>
    </location>
</feature>
<name>A0A4R8MRE3_LEPME</name>
<keyword evidence="1" id="KW-0472">Membrane</keyword>